<keyword evidence="8" id="KW-1185">Reference proteome</keyword>
<keyword evidence="3" id="KW-0862">Zinc</keyword>
<organism evidence="7">
    <name type="scientific">Oryza brachyantha</name>
    <name type="common">malo sina</name>
    <dbReference type="NCBI Taxonomy" id="4533"/>
    <lineage>
        <taxon>Eukaryota</taxon>
        <taxon>Viridiplantae</taxon>
        <taxon>Streptophyta</taxon>
        <taxon>Embryophyta</taxon>
        <taxon>Tracheophyta</taxon>
        <taxon>Spermatophyta</taxon>
        <taxon>Magnoliopsida</taxon>
        <taxon>Liliopsida</taxon>
        <taxon>Poales</taxon>
        <taxon>Poaceae</taxon>
        <taxon>BOP clade</taxon>
        <taxon>Oryzoideae</taxon>
        <taxon>Oryzeae</taxon>
        <taxon>Oryzinae</taxon>
        <taxon>Oryza</taxon>
    </lineage>
</organism>
<protein>
    <recommendedName>
        <fullName evidence="6">RING-type domain-containing protein</fullName>
    </recommendedName>
</protein>
<dbReference type="PANTHER" id="PTHR45798:SF97">
    <property type="entry name" value="ALCOHOL-SENSITIVE RING FINGER PROTEIN 1"/>
    <property type="match status" value="1"/>
</dbReference>
<dbReference type="Gramene" id="OB10G17670.1">
    <property type="protein sequence ID" value="OB10G17670.1"/>
    <property type="gene ID" value="OB10G17670"/>
</dbReference>
<dbReference type="InterPro" id="IPR013083">
    <property type="entry name" value="Znf_RING/FYVE/PHD"/>
</dbReference>
<sequence length="112" mass="12633">MEPAVVTRLFVGGVAVVVFIVGGLRCCAAPCYMAWRERRAAERRRQEVESTGRVLLAGDGEAELEQCMICCEENIAPEEELRFLPCSHGFHKQCIDKWRLQFSLACPLCRSQ</sequence>
<dbReference type="PROSITE" id="PS50089">
    <property type="entry name" value="ZF_RING_2"/>
    <property type="match status" value="1"/>
</dbReference>
<reference evidence="7" key="1">
    <citation type="journal article" date="2013" name="Nat. Commun.">
        <title>Whole-genome sequencing of Oryza brachyantha reveals mechanisms underlying Oryza genome evolution.</title>
        <authorList>
            <person name="Chen J."/>
            <person name="Huang Q."/>
            <person name="Gao D."/>
            <person name="Wang J."/>
            <person name="Lang Y."/>
            <person name="Liu T."/>
            <person name="Li B."/>
            <person name="Bai Z."/>
            <person name="Luis Goicoechea J."/>
            <person name="Liang C."/>
            <person name="Chen C."/>
            <person name="Zhang W."/>
            <person name="Sun S."/>
            <person name="Liao Y."/>
            <person name="Zhang X."/>
            <person name="Yang L."/>
            <person name="Song C."/>
            <person name="Wang M."/>
            <person name="Shi J."/>
            <person name="Liu G."/>
            <person name="Liu J."/>
            <person name="Zhou H."/>
            <person name="Zhou W."/>
            <person name="Yu Q."/>
            <person name="An N."/>
            <person name="Chen Y."/>
            <person name="Cai Q."/>
            <person name="Wang B."/>
            <person name="Liu B."/>
            <person name="Min J."/>
            <person name="Huang Y."/>
            <person name="Wu H."/>
            <person name="Li Z."/>
            <person name="Zhang Y."/>
            <person name="Yin Y."/>
            <person name="Song W."/>
            <person name="Jiang J."/>
            <person name="Jackson S.A."/>
            <person name="Wing R.A."/>
            <person name="Wang J."/>
            <person name="Chen M."/>
        </authorList>
    </citation>
    <scope>NUCLEOTIDE SEQUENCE [LARGE SCALE GENOMIC DNA]</scope>
    <source>
        <strain evidence="7">cv. IRGC 101232</strain>
    </source>
</reference>
<dbReference type="Pfam" id="PF13639">
    <property type="entry name" value="zf-RING_2"/>
    <property type="match status" value="1"/>
</dbReference>
<keyword evidence="5" id="KW-1133">Transmembrane helix</keyword>
<keyword evidence="5" id="KW-0812">Transmembrane</keyword>
<evidence type="ECO:0000256" key="5">
    <source>
        <dbReference type="SAM" id="Phobius"/>
    </source>
</evidence>
<accession>J3N2L9</accession>
<evidence type="ECO:0000259" key="6">
    <source>
        <dbReference type="PROSITE" id="PS50089"/>
    </source>
</evidence>
<keyword evidence="1" id="KW-0479">Metal-binding</keyword>
<evidence type="ECO:0000256" key="2">
    <source>
        <dbReference type="ARBA" id="ARBA00022771"/>
    </source>
</evidence>
<evidence type="ECO:0000256" key="3">
    <source>
        <dbReference type="ARBA" id="ARBA00022833"/>
    </source>
</evidence>
<feature type="domain" description="RING-type" evidence="6">
    <location>
        <begin position="67"/>
        <end position="110"/>
    </location>
</feature>
<dbReference type="SUPFAM" id="SSF57850">
    <property type="entry name" value="RING/U-box"/>
    <property type="match status" value="1"/>
</dbReference>
<dbReference type="PANTHER" id="PTHR45798">
    <property type="entry name" value="RING-H2 FINGER PROTEIN ATL61-RELATED-RELATED"/>
    <property type="match status" value="1"/>
</dbReference>
<evidence type="ECO:0000256" key="4">
    <source>
        <dbReference type="PROSITE-ProRule" id="PRU00175"/>
    </source>
</evidence>
<keyword evidence="5" id="KW-0472">Membrane</keyword>
<evidence type="ECO:0000313" key="7">
    <source>
        <dbReference type="EnsemblPlants" id="OB10G17670.1"/>
    </source>
</evidence>
<dbReference type="GO" id="GO:0008270">
    <property type="term" value="F:zinc ion binding"/>
    <property type="evidence" value="ECO:0007669"/>
    <property type="project" value="UniProtKB-KW"/>
</dbReference>
<evidence type="ECO:0000313" key="8">
    <source>
        <dbReference type="Proteomes" id="UP000006038"/>
    </source>
</evidence>
<feature type="transmembrane region" description="Helical" evidence="5">
    <location>
        <begin position="12"/>
        <end position="35"/>
    </location>
</feature>
<proteinExistence type="predicted"/>
<dbReference type="EnsemblPlants" id="OB10G17670.1">
    <property type="protein sequence ID" value="OB10G17670.1"/>
    <property type="gene ID" value="OB10G17670"/>
</dbReference>
<keyword evidence="2 4" id="KW-0863">Zinc-finger</keyword>
<reference evidence="7" key="2">
    <citation type="submission" date="2013-04" db="UniProtKB">
        <authorList>
            <consortium name="EnsemblPlants"/>
        </authorList>
    </citation>
    <scope>IDENTIFICATION</scope>
</reference>
<dbReference type="HOGENOM" id="CLU_2149717_0_0_1"/>
<dbReference type="InterPro" id="IPR052788">
    <property type="entry name" value="RING-type_E3_ligase_ATL"/>
</dbReference>
<dbReference type="SMART" id="SM00184">
    <property type="entry name" value="RING"/>
    <property type="match status" value="1"/>
</dbReference>
<dbReference type="InterPro" id="IPR001841">
    <property type="entry name" value="Znf_RING"/>
</dbReference>
<dbReference type="Proteomes" id="UP000006038">
    <property type="component" value="Chromosome 10"/>
</dbReference>
<dbReference type="AlphaFoldDB" id="J3N2L9"/>
<dbReference type="Gene3D" id="3.30.40.10">
    <property type="entry name" value="Zinc/RING finger domain, C3HC4 (zinc finger)"/>
    <property type="match status" value="1"/>
</dbReference>
<name>J3N2L9_ORYBR</name>
<evidence type="ECO:0000256" key="1">
    <source>
        <dbReference type="ARBA" id="ARBA00022723"/>
    </source>
</evidence>